<dbReference type="SUPFAM" id="SSF158446">
    <property type="entry name" value="IVS-encoded protein-like"/>
    <property type="match status" value="1"/>
</dbReference>
<sequence length="72" mass="8213">MNNQTRQFIRYREIAKGSGGELRSQFFLLFKAGKIEEYSYQAYYQDLIHLSGELKGLIKYLKGFEGGGVKGA</sequence>
<dbReference type="Proteomes" id="UP001500469">
    <property type="component" value="Unassembled WGS sequence"/>
</dbReference>
<reference evidence="2" key="1">
    <citation type="journal article" date="2019" name="Int. J. Syst. Evol. Microbiol.">
        <title>The Global Catalogue of Microorganisms (GCM) 10K type strain sequencing project: providing services to taxonomists for standard genome sequencing and annotation.</title>
        <authorList>
            <consortium name="The Broad Institute Genomics Platform"/>
            <consortium name="The Broad Institute Genome Sequencing Center for Infectious Disease"/>
            <person name="Wu L."/>
            <person name="Ma J."/>
        </authorList>
    </citation>
    <scope>NUCLEOTIDE SEQUENCE [LARGE SCALE GENOMIC DNA]</scope>
    <source>
        <strain evidence="2">JCM 16112</strain>
    </source>
</reference>
<organism evidence="1 2">
    <name type="scientific">Algoriphagus jejuensis</name>
    <dbReference type="NCBI Taxonomy" id="419934"/>
    <lineage>
        <taxon>Bacteria</taxon>
        <taxon>Pseudomonadati</taxon>
        <taxon>Bacteroidota</taxon>
        <taxon>Cytophagia</taxon>
        <taxon>Cytophagales</taxon>
        <taxon>Cyclobacteriaceae</taxon>
        <taxon>Algoriphagus</taxon>
    </lineage>
</organism>
<dbReference type="Gene3D" id="1.20.1440.60">
    <property type="entry name" value="23S rRNA-intervening sequence"/>
    <property type="match status" value="1"/>
</dbReference>
<evidence type="ECO:0008006" key="3">
    <source>
        <dbReference type="Google" id="ProtNLM"/>
    </source>
</evidence>
<comment type="caution">
    <text evidence="1">The sequence shown here is derived from an EMBL/GenBank/DDBJ whole genome shotgun (WGS) entry which is preliminary data.</text>
</comment>
<dbReference type="InterPro" id="IPR012657">
    <property type="entry name" value="23S_rRNA-intervening_sequence"/>
</dbReference>
<protein>
    <recommendedName>
        <fullName evidence="3">Four helix bundle protein</fullName>
    </recommendedName>
</protein>
<dbReference type="InterPro" id="IPR036583">
    <property type="entry name" value="23S_rRNA_IVS_sf"/>
</dbReference>
<dbReference type="EMBL" id="BAAAFI010000004">
    <property type="protein sequence ID" value="GAA0878235.1"/>
    <property type="molecule type" value="Genomic_DNA"/>
</dbReference>
<keyword evidence="2" id="KW-1185">Reference proteome</keyword>
<accession>A0ABP3YBW5</accession>
<evidence type="ECO:0000313" key="1">
    <source>
        <dbReference type="EMBL" id="GAA0878235.1"/>
    </source>
</evidence>
<evidence type="ECO:0000313" key="2">
    <source>
        <dbReference type="Proteomes" id="UP001500469"/>
    </source>
</evidence>
<name>A0ABP3YBW5_9BACT</name>
<dbReference type="NCBIfam" id="TIGR02436">
    <property type="entry name" value="four helix bundle protein"/>
    <property type="match status" value="1"/>
</dbReference>
<gene>
    <name evidence="1" type="ORF">GCM10009119_12030</name>
</gene>
<proteinExistence type="predicted"/>